<dbReference type="PANTHER" id="PTHR47506">
    <property type="entry name" value="TRANSCRIPTIONAL REGULATORY PROTEIN"/>
    <property type="match status" value="1"/>
</dbReference>
<dbReference type="InterPro" id="IPR036271">
    <property type="entry name" value="Tet_transcr_reg_TetR-rel_C_sf"/>
</dbReference>
<dbReference type="InterPro" id="IPR009057">
    <property type="entry name" value="Homeodomain-like_sf"/>
</dbReference>
<proteinExistence type="predicted"/>
<dbReference type="OrthoDB" id="116240at2"/>
<evidence type="ECO:0000256" key="4">
    <source>
        <dbReference type="PROSITE-ProRule" id="PRU00335"/>
    </source>
</evidence>
<evidence type="ECO:0000256" key="1">
    <source>
        <dbReference type="ARBA" id="ARBA00023015"/>
    </source>
</evidence>
<evidence type="ECO:0000313" key="7">
    <source>
        <dbReference type="Proteomes" id="UP000198629"/>
    </source>
</evidence>
<accession>A0A1G8ZQ80</accession>
<name>A0A1G8ZQ80_9PROT</name>
<keyword evidence="1" id="KW-0805">Transcription regulation</keyword>
<dbReference type="STRING" id="492660.SAMN05192566_0429"/>
<evidence type="ECO:0000259" key="5">
    <source>
        <dbReference type="PROSITE" id="PS50977"/>
    </source>
</evidence>
<dbReference type="Pfam" id="PF00440">
    <property type="entry name" value="TetR_N"/>
    <property type="match status" value="1"/>
</dbReference>
<feature type="DNA-binding region" description="H-T-H motif" evidence="4">
    <location>
        <begin position="24"/>
        <end position="43"/>
    </location>
</feature>
<keyword evidence="3" id="KW-0804">Transcription</keyword>
<keyword evidence="7" id="KW-1185">Reference proteome</keyword>
<protein>
    <submittedName>
        <fullName evidence="6">Transcriptional regulator, TetR family</fullName>
    </submittedName>
</protein>
<dbReference type="PROSITE" id="PS50977">
    <property type="entry name" value="HTH_TETR_2"/>
    <property type="match status" value="1"/>
</dbReference>
<organism evidence="6 7">
    <name type="scientific">Methylophilus rhizosphaerae</name>
    <dbReference type="NCBI Taxonomy" id="492660"/>
    <lineage>
        <taxon>Bacteria</taxon>
        <taxon>Pseudomonadati</taxon>
        <taxon>Pseudomonadota</taxon>
        <taxon>Betaproteobacteria</taxon>
        <taxon>Nitrosomonadales</taxon>
        <taxon>Methylophilaceae</taxon>
        <taxon>Methylophilus</taxon>
    </lineage>
</organism>
<dbReference type="Proteomes" id="UP000198629">
    <property type="component" value="Unassembled WGS sequence"/>
</dbReference>
<keyword evidence="2 4" id="KW-0238">DNA-binding</keyword>
<dbReference type="GO" id="GO:0003677">
    <property type="term" value="F:DNA binding"/>
    <property type="evidence" value="ECO:0007669"/>
    <property type="project" value="UniProtKB-UniRule"/>
</dbReference>
<dbReference type="SUPFAM" id="SSF48498">
    <property type="entry name" value="Tetracyclin repressor-like, C-terminal domain"/>
    <property type="match status" value="1"/>
</dbReference>
<dbReference type="PRINTS" id="PR00455">
    <property type="entry name" value="HTHTETR"/>
</dbReference>
<evidence type="ECO:0000256" key="3">
    <source>
        <dbReference type="ARBA" id="ARBA00023163"/>
    </source>
</evidence>
<dbReference type="PANTHER" id="PTHR47506:SF3">
    <property type="entry name" value="HTH-TYPE TRANSCRIPTIONAL REGULATOR LMRA"/>
    <property type="match status" value="1"/>
</dbReference>
<gene>
    <name evidence="6" type="ORF">SAMN05192566_0429</name>
</gene>
<reference evidence="7" key="1">
    <citation type="submission" date="2016-10" db="EMBL/GenBank/DDBJ databases">
        <authorList>
            <person name="Varghese N."/>
            <person name="Submissions S."/>
        </authorList>
    </citation>
    <scope>NUCLEOTIDE SEQUENCE [LARGE SCALE GENOMIC DNA]</scope>
    <source>
        <strain evidence="7">CBMB127</strain>
    </source>
</reference>
<sequence>MNMREKILTIASSLFDTRGIQASGVDTIIMEAGVAKATLYKHFPSKNQLIMAYLREKSDKFYAWLNAQLASNKAESIELLVQLCELMEQWITRPEFHGLPFHIAAVEFPDPGHPINQYSAVLSAELQSYLCKIARHAGAKDPEALGQQLTILFEGAALVERLAPHTGAAARAKLAAITLVHNAT</sequence>
<dbReference type="RefSeq" id="WP_091469172.1">
    <property type="nucleotide sequence ID" value="NZ_FNFX01000001.1"/>
</dbReference>
<dbReference type="SUPFAM" id="SSF46689">
    <property type="entry name" value="Homeodomain-like"/>
    <property type="match status" value="1"/>
</dbReference>
<dbReference type="AlphaFoldDB" id="A0A1G8ZQ80"/>
<evidence type="ECO:0000256" key="2">
    <source>
        <dbReference type="ARBA" id="ARBA00023125"/>
    </source>
</evidence>
<dbReference type="Gene3D" id="1.10.357.10">
    <property type="entry name" value="Tetracycline Repressor, domain 2"/>
    <property type="match status" value="1"/>
</dbReference>
<evidence type="ECO:0000313" key="6">
    <source>
        <dbReference type="EMBL" id="SDK16734.1"/>
    </source>
</evidence>
<feature type="domain" description="HTH tetR-type" evidence="5">
    <location>
        <begin position="1"/>
        <end position="61"/>
    </location>
</feature>
<dbReference type="InterPro" id="IPR001647">
    <property type="entry name" value="HTH_TetR"/>
</dbReference>
<dbReference type="EMBL" id="FNFX01000001">
    <property type="protein sequence ID" value="SDK16734.1"/>
    <property type="molecule type" value="Genomic_DNA"/>
</dbReference>